<feature type="region of interest" description="Disordered" evidence="1">
    <location>
        <begin position="1"/>
        <end position="41"/>
    </location>
</feature>
<evidence type="ECO:0000313" key="3">
    <source>
        <dbReference type="Proteomes" id="UP000299102"/>
    </source>
</evidence>
<evidence type="ECO:0000256" key="1">
    <source>
        <dbReference type="SAM" id="MobiDB-lite"/>
    </source>
</evidence>
<proteinExistence type="predicted"/>
<name>A0A4C1V9U3_EUMVA</name>
<protein>
    <submittedName>
        <fullName evidence="2">Uncharacterized protein</fullName>
    </submittedName>
</protein>
<evidence type="ECO:0000313" key="2">
    <source>
        <dbReference type="EMBL" id="GBP35429.1"/>
    </source>
</evidence>
<keyword evidence="3" id="KW-1185">Reference proteome</keyword>
<sequence>MLQMNGLDPRALLPTPCGRGRCGGPARRDHHGRGEGCALGGTRRVLTTTPVRSLSVVRPRSGSNPMPSDPKPSLDHRATTAPYWSNYLFL</sequence>
<comment type="caution">
    <text evidence="2">The sequence shown here is derived from an EMBL/GenBank/DDBJ whole genome shotgun (WGS) entry which is preliminary data.</text>
</comment>
<reference evidence="2 3" key="1">
    <citation type="journal article" date="2019" name="Commun. Biol.">
        <title>The bagworm genome reveals a unique fibroin gene that provides high tensile strength.</title>
        <authorList>
            <person name="Kono N."/>
            <person name="Nakamura H."/>
            <person name="Ohtoshi R."/>
            <person name="Tomita M."/>
            <person name="Numata K."/>
            <person name="Arakawa K."/>
        </authorList>
    </citation>
    <scope>NUCLEOTIDE SEQUENCE [LARGE SCALE GENOMIC DNA]</scope>
</reference>
<dbReference type="AlphaFoldDB" id="A0A4C1V9U3"/>
<organism evidence="2 3">
    <name type="scientific">Eumeta variegata</name>
    <name type="common">Bagworm moth</name>
    <name type="synonym">Eumeta japonica</name>
    <dbReference type="NCBI Taxonomy" id="151549"/>
    <lineage>
        <taxon>Eukaryota</taxon>
        <taxon>Metazoa</taxon>
        <taxon>Ecdysozoa</taxon>
        <taxon>Arthropoda</taxon>
        <taxon>Hexapoda</taxon>
        <taxon>Insecta</taxon>
        <taxon>Pterygota</taxon>
        <taxon>Neoptera</taxon>
        <taxon>Endopterygota</taxon>
        <taxon>Lepidoptera</taxon>
        <taxon>Glossata</taxon>
        <taxon>Ditrysia</taxon>
        <taxon>Tineoidea</taxon>
        <taxon>Psychidae</taxon>
        <taxon>Oiketicinae</taxon>
        <taxon>Eumeta</taxon>
    </lineage>
</organism>
<accession>A0A4C1V9U3</accession>
<feature type="region of interest" description="Disordered" evidence="1">
    <location>
        <begin position="56"/>
        <end position="78"/>
    </location>
</feature>
<dbReference type="Proteomes" id="UP000299102">
    <property type="component" value="Unassembled WGS sequence"/>
</dbReference>
<gene>
    <name evidence="2" type="ORF">EVAR_94880_1</name>
</gene>
<dbReference type="EMBL" id="BGZK01000303">
    <property type="protein sequence ID" value="GBP35429.1"/>
    <property type="molecule type" value="Genomic_DNA"/>
</dbReference>